<accession>A0A0N1H4A6</accession>
<evidence type="ECO:0000313" key="3">
    <source>
        <dbReference type="Proteomes" id="UP000038010"/>
    </source>
</evidence>
<dbReference type="Proteomes" id="UP000038010">
    <property type="component" value="Unassembled WGS sequence"/>
</dbReference>
<feature type="compositionally biased region" description="Basic and acidic residues" evidence="1">
    <location>
        <begin position="118"/>
        <end position="130"/>
    </location>
</feature>
<reference evidence="2 3" key="1">
    <citation type="submission" date="2015-06" db="EMBL/GenBank/DDBJ databases">
        <title>Draft genome of the ant-associated black yeast Phialophora attae CBS 131958.</title>
        <authorList>
            <person name="Moreno L.F."/>
            <person name="Stielow B.J."/>
            <person name="de Hoog S."/>
            <person name="Vicente V.A."/>
            <person name="Weiss V.A."/>
            <person name="de Vries M."/>
            <person name="Cruz L.M."/>
            <person name="Souza E.M."/>
        </authorList>
    </citation>
    <scope>NUCLEOTIDE SEQUENCE [LARGE SCALE GENOMIC DNA]</scope>
    <source>
        <strain evidence="2 3">CBS 131958</strain>
    </source>
</reference>
<dbReference type="STRING" id="1664694.A0A0N1H4A6"/>
<comment type="caution">
    <text evidence="2">The sequence shown here is derived from an EMBL/GenBank/DDBJ whole genome shotgun (WGS) entry which is preliminary data.</text>
</comment>
<sequence length="142" mass="14917">MPIELKDDTDNMADEKEEAQPQEEAQEVQESDDVPKEKGSDGKWYTKPEGFGNAAGDKIQAGLAPVGKYAGKGLETVSAPVGSLIDPLVGGVMRTGEAFGEQANVGFGNKEGGPAKQAEAREKEAKEPFGGKEQNADNPLGL</sequence>
<feature type="region of interest" description="Disordered" evidence="1">
    <location>
        <begin position="1"/>
        <end position="57"/>
    </location>
</feature>
<dbReference type="OrthoDB" id="3902208at2759"/>
<organism evidence="2 3">
    <name type="scientific">Cyphellophora attinorum</name>
    <dbReference type="NCBI Taxonomy" id="1664694"/>
    <lineage>
        <taxon>Eukaryota</taxon>
        <taxon>Fungi</taxon>
        <taxon>Dikarya</taxon>
        <taxon>Ascomycota</taxon>
        <taxon>Pezizomycotina</taxon>
        <taxon>Eurotiomycetes</taxon>
        <taxon>Chaetothyriomycetidae</taxon>
        <taxon>Chaetothyriales</taxon>
        <taxon>Cyphellophoraceae</taxon>
        <taxon>Cyphellophora</taxon>
    </lineage>
</organism>
<evidence type="ECO:0000313" key="2">
    <source>
        <dbReference type="EMBL" id="KPI40026.1"/>
    </source>
</evidence>
<feature type="compositionally biased region" description="Basic and acidic residues" evidence="1">
    <location>
        <begin position="33"/>
        <end position="46"/>
    </location>
</feature>
<dbReference type="GeneID" id="28732346"/>
<dbReference type="EMBL" id="LFJN01000013">
    <property type="protein sequence ID" value="KPI40026.1"/>
    <property type="molecule type" value="Genomic_DNA"/>
</dbReference>
<evidence type="ECO:0000256" key="1">
    <source>
        <dbReference type="SAM" id="MobiDB-lite"/>
    </source>
</evidence>
<gene>
    <name evidence="2" type="ORF">AB675_11603</name>
</gene>
<dbReference type="RefSeq" id="XP_017999989.1">
    <property type="nucleotide sequence ID" value="XM_018140465.1"/>
</dbReference>
<keyword evidence="3" id="KW-1185">Reference proteome</keyword>
<dbReference type="AlphaFoldDB" id="A0A0N1H4A6"/>
<name>A0A0N1H4A6_9EURO</name>
<dbReference type="VEuPathDB" id="FungiDB:AB675_11603"/>
<feature type="compositionally biased region" description="Acidic residues" evidence="1">
    <location>
        <begin position="10"/>
        <end position="32"/>
    </location>
</feature>
<proteinExistence type="predicted"/>
<protein>
    <submittedName>
        <fullName evidence="2">Uncharacterized protein</fullName>
    </submittedName>
</protein>
<feature type="region of interest" description="Disordered" evidence="1">
    <location>
        <begin position="102"/>
        <end position="142"/>
    </location>
</feature>